<evidence type="ECO:0000313" key="2">
    <source>
        <dbReference type="Proteomes" id="UP001210925"/>
    </source>
</evidence>
<proteinExistence type="predicted"/>
<gene>
    <name evidence="1" type="ORF">HK103_002040</name>
</gene>
<sequence>MESKIEALVDFILGIDLADHLKQMSVNPTLPVGYQRKRIIGSLQQPELMGWIVELLSGVNYTQAKKEVFPKIFTAVLVLARLHGFIGEIKEKSEDEVSKFRKSINCS</sequence>
<dbReference type="Proteomes" id="UP001210925">
    <property type="component" value="Unassembled WGS sequence"/>
</dbReference>
<dbReference type="EMBL" id="JADGKB010000165">
    <property type="protein sequence ID" value="KAJ3251830.1"/>
    <property type="molecule type" value="Genomic_DNA"/>
</dbReference>
<protein>
    <submittedName>
        <fullName evidence="1">Uncharacterized protein</fullName>
    </submittedName>
</protein>
<accession>A0AAD5UDD1</accession>
<reference evidence="1" key="1">
    <citation type="submission" date="2020-05" db="EMBL/GenBank/DDBJ databases">
        <title>Phylogenomic resolution of chytrid fungi.</title>
        <authorList>
            <person name="Stajich J.E."/>
            <person name="Amses K."/>
            <person name="Simmons R."/>
            <person name="Seto K."/>
            <person name="Myers J."/>
            <person name="Bonds A."/>
            <person name="Quandt C.A."/>
            <person name="Barry K."/>
            <person name="Liu P."/>
            <person name="Grigoriev I."/>
            <person name="Longcore J.E."/>
            <person name="James T.Y."/>
        </authorList>
    </citation>
    <scope>NUCLEOTIDE SEQUENCE</scope>
    <source>
        <strain evidence="1">PLAUS21</strain>
    </source>
</reference>
<comment type="caution">
    <text evidence="1">The sequence shown here is derived from an EMBL/GenBank/DDBJ whole genome shotgun (WGS) entry which is preliminary data.</text>
</comment>
<evidence type="ECO:0000313" key="1">
    <source>
        <dbReference type="EMBL" id="KAJ3251830.1"/>
    </source>
</evidence>
<keyword evidence="2" id="KW-1185">Reference proteome</keyword>
<dbReference type="AlphaFoldDB" id="A0AAD5UDD1"/>
<organism evidence="1 2">
    <name type="scientific">Boothiomyces macroporosus</name>
    <dbReference type="NCBI Taxonomy" id="261099"/>
    <lineage>
        <taxon>Eukaryota</taxon>
        <taxon>Fungi</taxon>
        <taxon>Fungi incertae sedis</taxon>
        <taxon>Chytridiomycota</taxon>
        <taxon>Chytridiomycota incertae sedis</taxon>
        <taxon>Chytridiomycetes</taxon>
        <taxon>Rhizophydiales</taxon>
        <taxon>Terramycetaceae</taxon>
        <taxon>Boothiomyces</taxon>
    </lineage>
</organism>
<name>A0AAD5UDD1_9FUNG</name>